<dbReference type="GO" id="GO:0000444">
    <property type="term" value="C:MIS12/MIND type complex"/>
    <property type="evidence" value="ECO:0007669"/>
    <property type="project" value="UniProtKB-UniRule"/>
</dbReference>
<evidence type="ECO:0000313" key="11">
    <source>
        <dbReference type="Proteomes" id="UP000095085"/>
    </source>
</evidence>
<dbReference type="Proteomes" id="UP000095085">
    <property type="component" value="Unassembled WGS sequence"/>
</dbReference>
<dbReference type="OrthoDB" id="18453at2759"/>
<evidence type="ECO:0000256" key="8">
    <source>
        <dbReference type="ARBA" id="ARBA00023328"/>
    </source>
</evidence>
<evidence type="ECO:0000256" key="6">
    <source>
        <dbReference type="ARBA" id="ARBA00023242"/>
    </source>
</evidence>
<keyword evidence="7 9" id="KW-0131">Cell cycle</keyword>
<accession>A0A1E4RCC7</accession>
<proteinExistence type="predicted"/>
<dbReference type="GO" id="GO:0005634">
    <property type="term" value="C:nucleus"/>
    <property type="evidence" value="ECO:0007669"/>
    <property type="project" value="UniProtKB-SubCell"/>
</dbReference>
<keyword evidence="11" id="KW-1185">Reference proteome</keyword>
<comment type="subcellular location">
    <subcellularLocation>
        <location evidence="1 9">Chromosome</location>
        <location evidence="1 9">Centromere</location>
        <location evidence="1 9">Kinetochore</location>
    </subcellularLocation>
    <subcellularLocation>
        <location evidence="9">Nucleus</location>
    </subcellularLocation>
    <text evidence="9">Associated with the kinetochore.</text>
</comment>
<evidence type="ECO:0000256" key="7">
    <source>
        <dbReference type="ARBA" id="ARBA00023306"/>
    </source>
</evidence>
<dbReference type="EMBL" id="KV454546">
    <property type="protein sequence ID" value="ODV64929.1"/>
    <property type="molecule type" value="Genomic_DNA"/>
</dbReference>
<evidence type="ECO:0000313" key="10">
    <source>
        <dbReference type="EMBL" id="ODV64929.1"/>
    </source>
</evidence>
<name>A0A1E4RCC7_9ASCO</name>
<dbReference type="InterPro" id="IPR007128">
    <property type="entry name" value="PMF1/Nnf1"/>
</dbReference>
<dbReference type="GO" id="GO:0051301">
    <property type="term" value="P:cell division"/>
    <property type="evidence" value="ECO:0007669"/>
    <property type="project" value="UniProtKB-UniRule"/>
</dbReference>
<dbReference type="GeneID" id="30993643"/>
<evidence type="ECO:0000256" key="3">
    <source>
        <dbReference type="ARBA" id="ARBA00022618"/>
    </source>
</evidence>
<dbReference type="InterPro" id="IPR016851">
    <property type="entry name" value="Nnf1"/>
</dbReference>
<dbReference type="RefSeq" id="XP_020073996.1">
    <property type="nucleotide sequence ID" value="XM_020219093.1"/>
</dbReference>
<gene>
    <name evidence="10" type="ORF">HYPBUDRAFT_115104</name>
</gene>
<dbReference type="PIRSF" id="PIRSF027153">
    <property type="entry name" value="Nnf1p"/>
    <property type="match status" value="1"/>
</dbReference>
<keyword evidence="2 9" id="KW-0158">Chromosome</keyword>
<evidence type="ECO:0000256" key="5">
    <source>
        <dbReference type="ARBA" id="ARBA00022838"/>
    </source>
</evidence>
<keyword evidence="4 9" id="KW-0498">Mitosis</keyword>
<reference evidence="11" key="1">
    <citation type="submission" date="2016-05" db="EMBL/GenBank/DDBJ databases">
        <title>Comparative genomics of biotechnologically important yeasts.</title>
        <authorList>
            <consortium name="DOE Joint Genome Institute"/>
            <person name="Riley R."/>
            <person name="Haridas S."/>
            <person name="Wolfe K.H."/>
            <person name="Lopes M.R."/>
            <person name="Hittinger C.T."/>
            <person name="Goker M."/>
            <person name="Salamov A."/>
            <person name="Wisecaver J."/>
            <person name="Long T.M."/>
            <person name="Aerts A.L."/>
            <person name="Barry K."/>
            <person name="Choi C."/>
            <person name="Clum A."/>
            <person name="Coughlan A.Y."/>
            <person name="Deshpande S."/>
            <person name="Douglass A.P."/>
            <person name="Hanson S.J."/>
            <person name="Klenk H.-P."/>
            <person name="Labutti K."/>
            <person name="Lapidus A."/>
            <person name="Lindquist E."/>
            <person name="Lipzen A."/>
            <person name="Meier-Kolthoff J.P."/>
            <person name="Ohm R.A."/>
            <person name="Otillar R.P."/>
            <person name="Pangilinan J."/>
            <person name="Peng Y."/>
            <person name="Rokas A."/>
            <person name="Rosa C.A."/>
            <person name="Scheuner C."/>
            <person name="Sibirny A.A."/>
            <person name="Slot J.C."/>
            <person name="Stielow J.B."/>
            <person name="Sun H."/>
            <person name="Kurtzman C.P."/>
            <person name="Blackwell M."/>
            <person name="Grigoriev I.V."/>
            <person name="Jeffries T.W."/>
        </authorList>
    </citation>
    <scope>NUCLEOTIDE SEQUENCE [LARGE SCALE GENOMIC DNA]</scope>
    <source>
        <strain evidence="11">NRRL Y-1933</strain>
    </source>
</reference>
<dbReference type="GO" id="GO:0007059">
    <property type="term" value="P:chromosome segregation"/>
    <property type="evidence" value="ECO:0007669"/>
    <property type="project" value="UniProtKB-UniRule"/>
</dbReference>
<dbReference type="Pfam" id="PF03980">
    <property type="entry name" value="Nnf1"/>
    <property type="match status" value="1"/>
</dbReference>
<protein>
    <recommendedName>
        <fullName evidence="9">Kinetochore-associated protein</fullName>
    </recommendedName>
</protein>
<dbReference type="AlphaFoldDB" id="A0A1E4RCC7"/>
<dbReference type="STRING" id="984485.A0A1E4RCC7"/>
<evidence type="ECO:0000256" key="9">
    <source>
        <dbReference type="PIRNR" id="PIRNR027153"/>
    </source>
</evidence>
<keyword evidence="6 9" id="KW-0539">Nucleus</keyword>
<organism evidence="10 11">
    <name type="scientific">Hyphopichia burtonii NRRL Y-1933</name>
    <dbReference type="NCBI Taxonomy" id="984485"/>
    <lineage>
        <taxon>Eukaryota</taxon>
        <taxon>Fungi</taxon>
        <taxon>Dikarya</taxon>
        <taxon>Ascomycota</taxon>
        <taxon>Saccharomycotina</taxon>
        <taxon>Pichiomycetes</taxon>
        <taxon>Debaryomycetaceae</taxon>
        <taxon>Hyphopichia</taxon>
    </lineage>
</organism>
<evidence type="ECO:0000256" key="2">
    <source>
        <dbReference type="ARBA" id="ARBA00022454"/>
    </source>
</evidence>
<sequence>MSDLTRVRYERLNLVVQKALEQTINKSLNIDQMTKCFPNIAKTNDGLKNLQIARKQMRSYINDTSLKEFALIFAEQDIENKLNELDDIIQSAHHRKQSNEEIPIEIDRLSASEIIEANLIQSRQEVIRNLSMIHNQLCVDNIDLFKQLESKCAEGESIKKDIKSLIDSFTTGIDDLRQDSINDKINDLIKEVIPEEV</sequence>
<keyword evidence="8 9" id="KW-0137">Centromere</keyword>
<keyword evidence="5 9" id="KW-0995">Kinetochore</keyword>
<evidence type="ECO:0000256" key="4">
    <source>
        <dbReference type="ARBA" id="ARBA00022776"/>
    </source>
</evidence>
<keyword evidence="3 9" id="KW-0132">Cell division</keyword>
<evidence type="ECO:0000256" key="1">
    <source>
        <dbReference type="ARBA" id="ARBA00004629"/>
    </source>
</evidence>